<protein>
    <submittedName>
        <fullName evidence="3">Uncharacterized protein</fullName>
    </submittedName>
</protein>
<feature type="compositionally biased region" description="Low complexity" evidence="1">
    <location>
        <begin position="180"/>
        <end position="198"/>
    </location>
</feature>
<dbReference type="AlphaFoldDB" id="A0A914R4D7"/>
<sequence>MDQISAPSKKPTIQLIAIDADHKLWNFQGCKITINKIAQFLLMEPQTENIKVLVASFDKSFYRFKNILCILDTEENIYNFMLILRSTESCEKVFDEIQKSKEIKDTNFSNEKLFRHLIFPILKEIQSNQILETENKLTLRKLFKSFYDEGKQKCREYLKGIQMDENFVVEIFGKSVTQPATTAAPVPTTTTTTTTTTTSSRTFSHL</sequence>
<organism evidence="2 3">
    <name type="scientific">Panagrolaimus davidi</name>
    <dbReference type="NCBI Taxonomy" id="227884"/>
    <lineage>
        <taxon>Eukaryota</taxon>
        <taxon>Metazoa</taxon>
        <taxon>Ecdysozoa</taxon>
        <taxon>Nematoda</taxon>
        <taxon>Chromadorea</taxon>
        <taxon>Rhabditida</taxon>
        <taxon>Tylenchina</taxon>
        <taxon>Panagrolaimomorpha</taxon>
        <taxon>Panagrolaimoidea</taxon>
        <taxon>Panagrolaimidae</taxon>
        <taxon>Panagrolaimus</taxon>
    </lineage>
</organism>
<evidence type="ECO:0000313" key="3">
    <source>
        <dbReference type="WBParaSite" id="PDA_v2.g6307.t1"/>
    </source>
</evidence>
<evidence type="ECO:0000256" key="1">
    <source>
        <dbReference type="SAM" id="MobiDB-lite"/>
    </source>
</evidence>
<dbReference type="WBParaSite" id="PDA_v2.g6307.t1">
    <property type="protein sequence ID" value="PDA_v2.g6307.t1"/>
    <property type="gene ID" value="PDA_v2.g6307"/>
</dbReference>
<reference evidence="3" key="1">
    <citation type="submission" date="2022-11" db="UniProtKB">
        <authorList>
            <consortium name="WormBaseParasite"/>
        </authorList>
    </citation>
    <scope>IDENTIFICATION</scope>
</reference>
<evidence type="ECO:0000313" key="2">
    <source>
        <dbReference type="Proteomes" id="UP000887578"/>
    </source>
</evidence>
<dbReference type="Proteomes" id="UP000887578">
    <property type="component" value="Unplaced"/>
</dbReference>
<accession>A0A914R4D7</accession>
<feature type="region of interest" description="Disordered" evidence="1">
    <location>
        <begin position="180"/>
        <end position="206"/>
    </location>
</feature>
<name>A0A914R4D7_9BILA</name>
<keyword evidence="2" id="KW-1185">Reference proteome</keyword>
<proteinExistence type="predicted"/>